<keyword evidence="3" id="KW-1185">Reference proteome</keyword>
<dbReference type="OrthoDB" id="430583at2759"/>
<protein>
    <submittedName>
        <fullName evidence="2">Uncharacterized protein</fullName>
    </submittedName>
</protein>
<dbReference type="AlphaFoldDB" id="A0A812V791"/>
<evidence type="ECO:0000313" key="3">
    <source>
        <dbReference type="Proteomes" id="UP000604046"/>
    </source>
</evidence>
<name>A0A812V791_9DINO</name>
<organism evidence="2 3">
    <name type="scientific">Symbiodinium natans</name>
    <dbReference type="NCBI Taxonomy" id="878477"/>
    <lineage>
        <taxon>Eukaryota</taxon>
        <taxon>Sar</taxon>
        <taxon>Alveolata</taxon>
        <taxon>Dinophyceae</taxon>
        <taxon>Suessiales</taxon>
        <taxon>Symbiodiniaceae</taxon>
        <taxon>Symbiodinium</taxon>
    </lineage>
</organism>
<feature type="region of interest" description="Disordered" evidence="1">
    <location>
        <begin position="38"/>
        <end position="140"/>
    </location>
</feature>
<dbReference type="EMBL" id="CAJNDS010002827">
    <property type="protein sequence ID" value="CAE7611258.1"/>
    <property type="molecule type" value="Genomic_DNA"/>
</dbReference>
<reference evidence="2" key="1">
    <citation type="submission" date="2021-02" db="EMBL/GenBank/DDBJ databases">
        <authorList>
            <person name="Dougan E. K."/>
            <person name="Rhodes N."/>
            <person name="Thang M."/>
            <person name="Chan C."/>
        </authorList>
    </citation>
    <scope>NUCLEOTIDE SEQUENCE</scope>
</reference>
<feature type="compositionally biased region" description="Basic and acidic residues" evidence="1">
    <location>
        <begin position="108"/>
        <end position="129"/>
    </location>
</feature>
<sequence>MLVCCSSEARPGGWGSALRELHVRARLNVSLRVKVLSGSEGDAVNNLLNPLGSGLSQEEPPEEENPSEDDEGSGGSAAPEEDEDGSTKQLPGLSISFMPKGSLLGGSAKDEKKRKDKDKKDKKEEKEIRTPAGALEEPAH</sequence>
<feature type="compositionally biased region" description="Low complexity" evidence="1">
    <location>
        <begin position="45"/>
        <end position="58"/>
    </location>
</feature>
<gene>
    <name evidence="2" type="ORF">SNAT2548_LOCUS34748</name>
</gene>
<dbReference type="Proteomes" id="UP000604046">
    <property type="component" value="Unassembled WGS sequence"/>
</dbReference>
<feature type="compositionally biased region" description="Acidic residues" evidence="1">
    <location>
        <begin position="59"/>
        <end position="72"/>
    </location>
</feature>
<proteinExistence type="predicted"/>
<evidence type="ECO:0000313" key="2">
    <source>
        <dbReference type="EMBL" id="CAE7611258.1"/>
    </source>
</evidence>
<comment type="caution">
    <text evidence="2">The sequence shown here is derived from an EMBL/GenBank/DDBJ whole genome shotgun (WGS) entry which is preliminary data.</text>
</comment>
<evidence type="ECO:0000256" key="1">
    <source>
        <dbReference type="SAM" id="MobiDB-lite"/>
    </source>
</evidence>
<accession>A0A812V791</accession>